<dbReference type="Proteomes" id="UP000000323">
    <property type="component" value="Chromosome 1"/>
</dbReference>
<dbReference type="KEGG" id="ttr:Tter_0801"/>
<reference evidence="10" key="1">
    <citation type="journal article" date="2010" name="Stand. Genomic Sci.">
        <title>Complete genome sequence of 'Thermobaculum terrenum' type strain (YNP1).</title>
        <authorList>
            <person name="Kiss H."/>
            <person name="Cleland D."/>
            <person name="Lapidus A."/>
            <person name="Lucas S."/>
            <person name="Glavina Del Rio T."/>
            <person name="Nolan M."/>
            <person name="Tice H."/>
            <person name="Han C."/>
            <person name="Goodwin L."/>
            <person name="Pitluck S."/>
            <person name="Liolios K."/>
            <person name="Ivanova N."/>
            <person name="Mavromatis K."/>
            <person name="Ovchinnikova G."/>
            <person name="Pati A."/>
            <person name="Chen A."/>
            <person name="Palaniappan K."/>
            <person name="Land M."/>
            <person name="Hauser L."/>
            <person name="Chang Y."/>
            <person name="Jeffries C."/>
            <person name="Lu M."/>
            <person name="Brettin T."/>
            <person name="Detter J."/>
            <person name="Goker M."/>
            <person name="Tindall B."/>
            <person name="Beck B."/>
            <person name="McDermott T."/>
            <person name="Woyke T."/>
            <person name="Bristow J."/>
            <person name="Eisen J."/>
            <person name="Markowitz V."/>
            <person name="Hugenholtz P."/>
            <person name="Kyrpides N."/>
            <person name="Klenk H."/>
            <person name="Cheng J."/>
        </authorList>
    </citation>
    <scope>NUCLEOTIDE SEQUENCE [LARGE SCALE GENOMIC DNA]</scope>
    <source>
        <strain evidence="10">ATCC BAA-798 / YNP1</strain>
    </source>
</reference>
<dbReference type="PANTHER" id="PTHR33991">
    <property type="entry name" value="DNA REPAIR PROTEIN RECO"/>
    <property type="match status" value="1"/>
</dbReference>
<dbReference type="EMBL" id="CP001825">
    <property type="protein sequence ID" value="ACZ41718.1"/>
    <property type="molecule type" value="Genomic_DNA"/>
</dbReference>
<dbReference type="SUPFAM" id="SSF57863">
    <property type="entry name" value="ArfGap/RecO-like zinc finger"/>
    <property type="match status" value="1"/>
</dbReference>
<dbReference type="InterPro" id="IPR042242">
    <property type="entry name" value="RecO_C"/>
</dbReference>
<gene>
    <name evidence="7" type="primary">recO</name>
    <name evidence="9" type="ordered locus">Tter_0801</name>
</gene>
<dbReference type="InterPro" id="IPR003717">
    <property type="entry name" value="RecO"/>
</dbReference>
<name>D1CFL2_THET1</name>
<dbReference type="GO" id="GO:0043590">
    <property type="term" value="C:bacterial nucleoid"/>
    <property type="evidence" value="ECO:0007669"/>
    <property type="project" value="TreeGrafter"/>
</dbReference>
<comment type="function">
    <text evidence="7">Involved in DNA repair and RecF pathway recombination.</text>
</comment>
<evidence type="ECO:0000256" key="3">
    <source>
        <dbReference type="ARBA" id="ARBA00022763"/>
    </source>
</evidence>
<evidence type="ECO:0000256" key="6">
    <source>
        <dbReference type="ARBA" id="ARBA00033409"/>
    </source>
</evidence>
<proteinExistence type="inferred from homology"/>
<evidence type="ECO:0000259" key="8">
    <source>
        <dbReference type="Pfam" id="PF11967"/>
    </source>
</evidence>
<dbReference type="InterPro" id="IPR022572">
    <property type="entry name" value="DNA_rep/recomb_RecO_N"/>
</dbReference>
<dbReference type="OrthoDB" id="9797083at2"/>
<feature type="domain" description="DNA replication/recombination mediator RecO N-terminal" evidence="8">
    <location>
        <begin position="5"/>
        <end position="81"/>
    </location>
</feature>
<evidence type="ECO:0000256" key="7">
    <source>
        <dbReference type="HAMAP-Rule" id="MF_00201"/>
    </source>
</evidence>
<sequence length="254" mass="28400">MQERVYKTQAIVLRRFDFGETGRQLIAFTPDFGKISLIAKGTKKPTSKLAGHLEPLTLTQLVVASGRNIDTVTQAQTIKSFANVRSDSRVIPFGLIVAELLDRMIAEGEPNREIWALAVDTLERLNNTNDPWKPVTYFQVRLLILAGYQPELKVCSRCGQDVAPESVYFSLSAGGMVCRECSKGDPTAVVVSPNVIKALRLASLPSYEVFEKVRIPQDLRLDVEAIIRRIYAHILESDIRSIAMLRTFYGTDEI</sequence>
<dbReference type="HOGENOM" id="CLU_066632_1_0_0"/>
<accession>D1CFL2</accession>
<dbReference type="Gene3D" id="1.20.1440.120">
    <property type="entry name" value="Recombination protein O, C-terminal domain"/>
    <property type="match status" value="1"/>
</dbReference>
<evidence type="ECO:0000256" key="5">
    <source>
        <dbReference type="ARBA" id="ARBA00023204"/>
    </source>
</evidence>
<organism evidence="9 10">
    <name type="scientific">Thermobaculum terrenum (strain ATCC BAA-798 / CCMEE 7001 / YNP1)</name>
    <dbReference type="NCBI Taxonomy" id="525904"/>
    <lineage>
        <taxon>Bacteria</taxon>
        <taxon>Bacillati</taxon>
        <taxon>Chloroflexota</taxon>
        <taxon>Chloroflexia</taxon>
        <taxon>Candidatus Thermobaculales</taxon>
        <taxon>Candidatus Thermobaculaceae</taxon>
        <taxon>Thermobaculum</taxon>
    </lineage>
</organism>
<dbReference type="PANTHER" id="PTHR33991:SF1">
    <property type="entry name" value="DNA REPAIR PROTEIN RECO"/>
    <property type="match status" value="1"/>
</dbReference>
<evidence type="ECO:0000256" key="4">
    <source>
        <dbReference type="ARBA" id="ARBA00023172"/>
    </source>
</evidence>
<dbReference type="AlphaFoldDB" id="D1CFL2"/>
<keyword evidence="10" id="KW-1185">Reference proteome</keyword>
<dbReference type="InterPro" id="IPR012340">
    <property type="entry name" value="NA-bd_OB-fold"/>
</dbReference>
<dbReference type="InterPro" id="IPR037278">
    <property type="entry name" value="ARFGAP/RecO"/>
</dbReference>
<evidence type="ECO:0000313" key="9">
    <source>
        <dbReference type="EMBL" id="ACZ41718.1"/>
    </source>
</evidence>
<dbReference type="eggNOG" id="COG1381">
    <property type="taxonomic scope" value="Bacteria"/>
</dbReference>
<dbReference type="NCBIfam" id="TIGR00613">
    <property type="entry name" value="reco"/>
    <property type="match status" value="1"/>
</dbReference>
<keyword evidence="3 7" id="KW-0227">DNA damage</keyword>
<keyword evidence="5 7" id="KW-0234">DNA repair</keyword>
<dbReference type="HAMAP" id="MF_00201">
    <property type="entry name" value="RecO"/>
    <property type="match status" value="1"/>
</dbReference>
<protein>
    <recommendedName>
        <fullName evidence="2 7">DNA repair protein RecO</fullName>
    </recommendedName>
    <alternativeName>
        <fullName evidence="6 7">Recombination protein O</fullName>
    </alternativeName>
</protein>
<evidence type="ECO:0000256" key="1">
    <source>
        <dbReference type="ARBA" id="ARBA00007452"/>
    </source>
</evidence>
<evidence type="ECO:0000313" key="10">
    <source>
        <dbReference type="Proteomes" id="UP000000323"/>
    </source>
</evidence>
<comment type="similarity">
    <text evidence="1 7">Belongs to the RecO family.</text>
</comment>
<dbReference type="RefSeq" id="WP_012874753.1">
    <property type="nucleotide sequence ID" value="NC_013525.1"/>
</dbReference>
<dbReference type="Gene3D" id="2.40.50.140">
    <property type="entry name" value="Nucleic acid-binding proteins"/>
    <property type="match status" value="1"/>
</dbReference>
<dbReference type="GO" id="GO:0006302">
    <property type="term" value="P:double-strand break repair"/>
    <property type="evidence" value="ECO:0007669"/>
    <property type="project" value="TreeGrafter"/>
</dbReference>
<dbReference type="GO" id="GO:0006310">
    <property type="term" value="P:DNA recombination"/>
    <property type="evidence" value="ECO:0007669"/>
    <property type="project" value="UniProtKB-UniRule"/>
</dbReference>
<dbReference type="Pfam" id="PF02565">
    <property type="entry name" value="RecO_C"/>
    <property type="match status" value="1"/>
</dbReference>
<dbReference type="SUPFAM" id="SSF50249">
    <property type="entry name" value="Nucleic acid-binding proteins"/>
    <property type="match status" value="1"/>
</dbReference>
<dbReference type="STRING" id="525904.Tter_0801"/>
<dbReference type="Pfam" id="PF11967">
    <property type="entry name" value="RecO_N"/>
    <property type="match status" value="1"/>
</dbReference>
<evidence type="ECO:0000256" key="2">
    <source>
        <dbReference type="ARBA" id="ARBA00021310"/>
    </source>
</evidence>
<keyword evidence="4 7" id="KW-0233">DNA recombination</keyword>